<evidence type="ECO:0000313" key="3">
    <source>
        <dbReference type="EMBL" id="TWS99167.1"/>
    </source>
</evidence>
<dbReference type="OrthoDB" id="9940944at2"/>
<feature type="coiled-coil region" evidence="1">
    <location>
        <begin position="33"/>
        <end position="86"/>
    </location>
</feature>
<dbReference type="Proteomes" id="UP000317430">
    <property type="component" value="Unassembled WGS sequence"/>
</dbReference>
<sequence length="128" mass="15069">MENFQFWLTLATATIPATITGLLSFFASWMKNRSEIKQIEKNHQNDLEKLEKQYKHDFEAIEKNHSQEIEKMKEAHKLQLENIQKQSELDMAKDIFGTLMNAATPAFQEAISEEVRNQRRQNQKDSKK</sequence>
<protein>
    <submittedName>
        <fullName evidence="3">Uncharacterized protein</fullName>
    </submittedName>
</protein>
<evidence type="ECO:0000313" key="4">
    <source>
        <dbReference type="Proteomes" id="UP000317430"/>
    </source>
</evidence>
<feature type="transmembrane region" description="Helical" evidence="2">
    <location>
        <begin position="6"/>
        <end position="29"/>
    </location>
</feature>
<keyword evidence="2" id="KW-0812">Transmembrane</keyword>
<dbReference type="EMBL" id="VOHL01000001">
    <property type="protein sequence ID" value="TWS99167.1"/>
    <property type="molecule type" value="Genomic_DNA"/>
</dbReference>
<gene>
    <name evidence="3" type="ORF">FRX57_02935</name>
</gene>
<evidence type="ECO:0000256" key="1">
    <source>
        <dbReference type="SAM" id="Coils"/>
    </source>
</evidence>
<dbReference type="AlphaFoldDB" id="A0A5C5SDJ0"/>
<comment type="caution">
    <text evidence="3">The sequence shown here is derived from an EMBL/GenBank/DDBJ whole genome shotgun (WGS) entry which is preliminary data.</text>
</comment>
<dbReference type="RefSeq" id="WP_146566464.1">
    <property type="nucleotide sequence ID" value="NZ_VOHL01000001.1"/>
</dbReference>
<keyword evidence="2" id="KW-0472">Membrane</keyword>
<name>A0A5C5SDJ0_9STRE</name>
<keyword evidence="2" id="KW-1133">Transmembrane helix</keyword>
<keyword evidence="1" id="KW-0175">Coiled coil</keyword>
<evidence type="ECO:0000256" key="2">
    <source>
        <dbReference type="SAM" id="Phobius"/>
    </source>
</evidence>
<proteinExistence type="predicted"/>
<accession>A0A5C5SDJ0</accession>
<keyword evidence="4" id="KW-1185">Reference proteome</keyword>
<organism evidence="3 4">
    <name type="scientific">Streptococcus cuniculipharyngis</name>
    <dbReference type="NCBI Taxonomy" id="1562651"/>
    <lineage>
        <taxon>Bacteria</taxon>
        <taxon>Bacillati</taxon>
        <taxon>Bacillota</taxon>
        <taxon>Bacilli</taxon>
        <taxon>Lactobacillales</taxon>
        <taxon>Streptococcaceae</taxon>
        <taxon>Streptococcus</taxon>
    </lineage>
</organism>
<reference evidence="3 4" key="1">
    <citation type="submission" date="2019-08" db="EMBL/GenBank/DDBJ databases">
        <authorList>
            <person name="Lei W."/>
        </authorList>
    </citation>
    <scope>NUCLEOTIDE SEQUENCE [LARGE SCALE GENOMIC DNA]</scope>
    <source>
        <strain evidence="3 4">CCUG 66496</strain>
    </source>
</reference>